<dbReference type="PROSITE" id="PS51007">
    <property type="entry name" value="CYTC"/>
    <property type="match status" value="2"/>
</dbReference>
<dbReference type="Proteomes" id="UP000217005">
    <property type="component" value="Unassembled WGS sequence"/>
</dbReference>
<feature type="region of interest" description="Disordered" evidence="7">
    <location>
        <begin position="168"/>
        <end position="194"/>
    </location>
</feature>
<dbReference type="GO" id="GO:0009055">
    <property type="term" value="F:electron transfer activity"/>
    <property type="evidence" value="ECO:0007669"/>
    <property type="project" value="InterPro"/>
</dbReference>
<dbReference type="SUPFAM" id="SSF46626">
    <property type="entry name" value="Cytochrome c"/>
    <property type="match status" value="2"/>
</dbReference>
<keyword evidence="1" id="KW-0813">Transport</keyword>
<organism evidence="9 10">
    <name type="scientific">Bordetella genomosp. 1</name>
    <dbReference type="NCBI Taxonomy" id="1395607"/>
    <lineage>
        <taxon>Bacteria</taxon>
        <taxon>Pseudomonadati</taxon>
        <taxon>Pseudomonadota</taxon>
        <taxon>Betaproteobacteria</taxon>
        <taxon>Burkholderiales</taxon>
        <taxon>Alcaligenaceae</taxon>
        <taxon>Bordetella</taxon>
    </lineage>
</organism>
<feature type="compositionally biased region" description="Low complexity" evidence="7">
    <location>
        <begin position="181"/>
        <end position="192"/>
    </location>
</feature>
<protein>
    <submittedName>
        <fullName evidence="9">Cytochrome C</fullName>
    </submittedName>
</protein>
<keyword evidence="5 6" id="KW-0408">Iron</keyword>
<dbReference type="InterPro" id="IPR051811">
    <property type="entry name" value="Cytochrome_c550/c551-like"/>
</dbReference>
<keyword evidence="3 6" id="KW-0479">Metal-binding</keyword>
<accession>A0A261SGF8</accession>
<dbReference type="RefSeq" id="WP_094826242.1">
    <property type="nucleotide sequence ID" value="NZ_NEVL01000003.1"/>
</dbReference>
<dbReference type="AlphaFoldDB" id="A0A261SGF8"/>
<dbReference type="Pfam" id="PF00034">
    <property type="entry name" value="Cytochrom_C"/>
    <property type="match status" value="1"/>
</dbReference>
<evidence type="ECO:0000259" key="8">
    <source>
        <dbReference type="PROSITE" id="PS51007"/>
    </source>
</evidence>
<sequence>MTPAASGKRLRIVIATLACAGLLAAVATALLVYAGVYDISATRPHTAPVHRTLELALERAVRVRAADIAAPALDAARATRGEAIYRQHCVQCHGAPGEAPQPFALGLNPAPPPLVESRRHWSAAELFWIVRHGIKMTGMPAWQYRLADEEIWDVVAFLAVMPEIAPADWQARPPSPPRPVAPATAAAAAPRAADPRAGRAAMQQYLCATCHTIPGVTGARNQVGPPLGGLATRGFLAGRLPNTAENLAAWLREPQRHAPGSAMPDLHVSEQDARDMAAFLYTLVED</sequence>
<dbReference type="Gene3D" id="1.10.760.10">
    <property type="entry name" value="Cytochrome c-like domain"/>
    <property type="match status" value="2"/>
</dbReference>
<name>A0A261SGF8_9BORD</name>
<dbReference type="Pfam" id="PF13442">
    <property type="entry name" value="Cytochrome_CBB3"/>
    <property type="match status" value="1"/>
</dbReference>
<evidence type="ECO:0000256" key="2">
    <source>
        <dbReference type="ARBA" id="ARBA00022617"/>
    </source>
</evidence>
<gene>
    <name evidence="9" type="ORF">CEG14_10095</name>
</gene>
<dbReference type="InterPro" id="IPR009056">
    <property type="entry name" value="Cyt_c-like_dom"/>
</dbReference>
<dbReference type="GO" id="GO:0020037">
    <property type="term" value="F:heme binding"/>
    <property type="evidence" value="ECO:0007669"/>
    <property type="project" value="InterPro"/>
</dbReference>
<proteinExistence type="predicted"/>
<feature type="domain" description="Cytochrome c" evidence="8">
    <location>
        <begin position="76"/>
        <end position="162"/>
    </location>
</feature>
<evidence type="ECO:0000256" key="5">
    <source>
        <dbReference type="ARBA" id="ARBA00023004"/>
    </source>
</evidence>
<evidence type="ECO:0000313" key="10">
    <source>
        <dbReference type="Proteomes" id="UP000217005"/>
    </source>
</evidence>
<evidence type="ECO:0000256" key="4">
    <source>
        <dbReference type="ARBA" id="ARBA00022982"/>
    </source>
</evidence>
<evidence type="ECO:0000256" key="6">
    <source>
        <dbReference type="PROSITE-ProRule" id="PRU00433"/>
    </source>
</evidence>
<dbReference type="GO" id="GO:0046872">
    <property type="term" value="F:metal ion binding"/>
    <property type="evidence" value="ECO:0007669"/>
    <property type="project" value="UniProtKB-KW"/>
</dbReference>
<evidence type="ECO:0000256" key="7">
    <source>
        <dbReference type="SAM" id="MobiDB-lite"/>
    </source>
</evidence>
<dbReference type="PANTHER" id="PTHR37823">
    <property type="entry name" value="CYTOCHROME C-553-LIKE"/>
    <property type="match status" value="1"/>
</dbReference>
<dbReference type="EMBL" id="NEVL01000003">
    <property type="protein sequence ID" value="OZI35433.1"/>
    <property type="molecule type" value="Genomic_DNA"/>
</dbReference>
<feature type="domain" description="Cytochrome c" evidence="8">
    <location>
        <begin position="193"/>
        <end position="284"/>
    </location>
</feature>
<evidence type="ECO:0000256" key="3">
    <source>
        <dbReference type="ARBA" id="ARBA00022723"/>
    </source>
</evidence>
<evidence type="ECO:0000313" key="9">
    <source>
        <dbReference type="EMBL" id="OZI35433.1"/>
    </source>
</evidence>
<dbReference type="OrthoDB" id="9765171at2"/>
<keyword evidence="4" id="KW-0249">Electron transport</keyword>
<dbReference type="InterPro" id="IPR036909">
    <property type="entry name" value="Cyt_c-like_dom_sf"/>
</dbReference>
<comment type="caution">
    <text evidence="9">The sequence shown here is derived from an EMBL/GenBank/DDBJ whole genome shotgun (WGS) entry which is preliminary data.</text>
</comment>
<keyword evidence="2 6" id="KW-0349">Heme</keyword>
<reference evidence="9 10" key="1">
    <citation type="submission" date="2017-05" db="EMBL/GenBank/DDBJ databases">
        <title>Complete and WGS of Bordetella genogroups.</title>
        <authorList>
            <person name="Spilker T."/>
            <person name="LiPuma J."/>
        </authorList>
    </citation>
    <scope>NUCLEOTIDE SEQUENCE [LARGE SCALE GENOMIC DNA]</scope>
    <source>
        <strain evidence="9 10">AU17610</strain>
    </source>
</reference>
<evidence type="ECO:0000256" key="1">
    <source>
        <dbReference type="ARBA" id="ARBA00022448"/>
    </source>
</evidence>